<evidence type="ECO:0000256" key="1">
    <source>
        <dbReference type="ARBA" id="ARBA00008061"/>
    </source>
</evidence>
<dbReference type="AlphaFoldDB" id="A0A8H7M4A8"/>
<dbReference type="EMBL" id="JACYCF010000010">
    <property type="protein sequence ID" value="KAF8754733.1"/>
    <property type="molecule type" value="Genomic_DNA"/>
</dbReference>
<sequence>MLSYPYGTPTILSSYGFDDTNAGAPSGGRHGALATVWRRQWLVMPTSLDPIAGMIKFYNKVDGTNLNDWVQGTNQQIAFGRGNAGFVAINNEDWQWSRTFKTSLPSATYCDVITGKKSGSSCTGGKITIANGSLTVTIPGRSAVAYHIGAKY</sequence>
<dbReference type="SUPFAM" id="SSF51011">
    <property type="entry name" value="Glycosyl hydrolase domain"/>
    <property type="match status" value="1"/>
</dbReference>
<gene>
    <name evidence="3" type="ORF">RHS01_06034</name>
</gene>
<dbReference type="InterPro" id="IPR031319">
    <property type="entry name" value="A-amylase_C"/>
</dbReference>
<dbReference type="SMART" id="SM00632">
    <property type="entry name" value="Aamy_C"/>
    <property type="match status" value="1"/>
</dbReference>
<dbReference type="GO" id="GO:0005975">
    <property type="term" value="P:carbohydrate metabolic process"/>
    <property type="evidence" value="ECO:0007669"/>
    <property type="project" value="InterPro"/>
</dbReference>
<dbReference type="Pfam" id="PF02806">
    <property type="entry name" value="Alpha-amylase_C"/>
    <property type="match status" value="1"/>
</dbReference>
<dbReference type="GO" id="GO:0043169">
    <property type="term" value="F:cation binding"/>
    <property type="evidence" value="ECO:0007669"/>
    <property type="project" value="InterPro"/>
</dbReference>
<proteinExistence type="inferred from homology"/>
<evidence type="ECO:0000313" key="3">
    <source>
        <dbReference type="EMBL" id="KAF8754733.1"/>
    </source>
</evidence>
<dbReference type="InterPro" id="IPR013780">
    <property type="entry name" value="Glyco_hydro_b"/>
</dbReference>
<evidence type="ECO:0000313" key="4">
    <source>
        <dbReference type="Proteomes" id="UP000614334"/>
    </source>
</evidence>
<comment type="similarity">
    <text evidence="1">Belongs to the glycosyl hydrolase 13 family.</text>
</comment>
<feature type="domain" description="Alpha-amylase C-terminal" evidence="2">
    <location>
        <begin position="67"/>
        <end position="151"/>
    </location>
</feature>
<dbReference type="Gene3D" id="2.60.40.1180">
    <property type="entry name" value="Golgi alpha-mannosidase II"/>
    <property type="match status" value="1"/>
</dbReference>
<reference evidence="3" key="1">
    <citation type="submission" date="2020-09" db="EMBL/GenBank/DDBJ databases">
        <title>Comparative genome analyses of four rice-infecting Rhizoctonia solani isolates reveal extensive enrichment of homogalacturonan modification genes.</title>
        <authorList>
            <person name="Lee D.-Y."/>
            <person name="Jeon J."/>
            <person name="Kim K.-T."/>
            <person name="Cheong K."/>
            <person name="Song H."/>
            <person name="Choi G."/>
            <person name="Ko J."/>
            <person name="Opiyo S.O."/>
            <person name="Zuo S."/>
            <person name="Madhav S."/>
            <person name="Lee Y.-H."/>
            <person name="Wang G.-L."/>
        </authorList>
    </citation>
    <scope>NUCLEOTIDE SEQUENCE</scope>
    <source>
        <strain evidence="3">AG1-IA B2</strain>
    </source>
</reference>
<dbReference type="GO" id="GO:0003824">
    <property type="term" value="F:catalytic activity"/>
    <property type="evidence" value="ECO:0007669"/>
    <property type="project" value="InterPro"/>
</dbReference>
<organism evidence="3 4">
    <name type="scientific">Rhizoctonia solani</name>
    <dbReference type="NCBI Taxonomy" id="456999"/>
    <lineage>
        <taxon>Eukaryota</taxon>
        <taxon>Fungi</taxon>
        <taxon>Dikarya</taxon>
        <taxon>Basidiomycota</taxon>
        <taxon>Agaricomycotina</taxon>
        <taxon>Agaricomycetes</taxon>
        <taxon>Cantharellales</taxon>
        <taxon>Ceratobasidiaceae</taxon>
        <taxon>Rhizoctonia</taxon>
    </lineage>
</organism>
<protein>
    <submittedName>
        <fullName evidence="3">Alpha-amylase</fullName>
    </submittedName>
</protein>
<name>A0A8H7M4A8_9AGAM</name>
<comment type="caution">
    <text evidence="3">The sequence shown here is derived from an EMBL/GenBank/DDBJ whole genome shotgun (WGS) entry which is preliminary data.</text>
</comment>
<evidence type="ECO:0000259" key="2">
    <source>
        <dbReference type="SMART" id="SM00632"/>
    </source>
</evidence>
<dbReference type="InterPro" id="IPR006048">
    <property type="entry name" value="A-amylase/branching_C"/>
</dbReference>
<dbReference type="Proteomes" id="UP000614334">
    <property type="component" value="Unassembled WGS sequence"/>
</dbReference>
<dbReference type="Gene3D" id="3.20.20.80">
    <property type="entry name" value="Glycosidases"/>
    <property type="match status" value="1"/>
</dbReference>
<accession>A0A8H7M4A8</accession>